<feature type="domain" description="PTHB1 C-terminal helix bundle" evidence="6">
    <location>
        <begin position="742"/>
        <end position="816"/>
    </location>
</feature>
<dbReference type="OrthoDB" id="10262646at2759"/>
<evidence type="ECO:0000313" key="9">
    <source>
        <dbReference type="RefSeq" id="XP_013388001.1"/>
    </source>
</evidence>
<dbReference type="RefSeq" id="XP_013388000.1">
    <property type="nucleotide sequence ID" value="XM_013532546.1"/>
</dbReference>
<evidence type="ECO:0000256" key="1">
    <source>
        <dbReference type="SAM" id="MobiDB-lite"/>
    </source>
</evidence>
<feature type="domain" description="PTHB1 N-terminal" evidence="2">
    <location>
        <begin position="1"/>
        <end position="364"/>
    </location>
</feature>
<reference evidence="8 9" key="1">
    <citation type="submission" date="2025-04" db="UniProtKB">
        <authorList>
            <consortium name="RefSeq"/>
        </authorList>
    </citation>
    <scope>IDENTIFICATION</scope>
    <source>
        <tissue evidence="8 9">Gonads</tissue>
    </source>
</reference>
<dbReference type="Pfam" id="PF23338">
    <property type="entry name" value="PTHB1_hp"/>
    <property type="match status" value="1"/>
</dbReference>
<gene>
    <name evidence="8 9" type="primary">LOC106157055</name>
</gene>
<dbReference type="AlphaFoldDB" id="A0A1S3HPP0"/>
<evidence type="ECO:0000259" key="2">
    <source>
        <dbReference type="Pfam" id="PF14727"/>
    </source>
</evidence>
<dbReference type="InterPro" id="IPR055362">
    <property type="entry name" value="PTHB1_pf_dom"/>
</dbReference>
<feature type="region of interest" description="Disordered" evidence="1">
    <location>
        <begin position="833"/>
        <end position="967"/>
    </location>
</feature>
<keyword evidence="7" id="KW-1185">Reference proteome</keyword>
<dbReference type="Pfam" id="PF14727">
    <property type="entry name" value="PHTB1_N"/>
    <property type="match status" value="1"/>
</dbReference>
<dbReference type="Pfam" id="PF14728">
    <property type="entry name" value="PTHB1_GAE"/>
    <property type="match status" value="1"/>
</dbReference>
<dbReference type="RefSeq" id="XP_013388001.1">
    <property type="nucleotide sequence ID" value="XM_013532547.1"/>
</dbReference>
<dbReference type="Proteomes" id="UP000085678">
    <property type="component" value="Unplaced"/>
</dbReference>
<feature type="domain" description="PTHB1 GAE" evidence="3">
    <location>
        <begin position="439"/>
        <end position="522"/>
    </location>
</feature>
<dbReference type="InterPro" id="IPR026511">
    <property type="entry name" value="PTHB1"/>
</dbReference>
<dbReference type="PANTHER" id="PTHR20991">
    <property type="entry name" value="PARATHYROID HORMONE-RESPONSIVE B1 GENE"/>
    <property type="match status" value="1"/>
</dbReference>
<dbReference type="GO" id="GO:0016020">
    <property type="term" value="C:membrane"/>
    <property type="evidence" value="ECO:0007669"/>
    <property type="project" value="TreeGrafter"/>
</dbReference>
<dbReference type="InterPro" id="IPR055364">
    <property type="entry name" value="PTHB1_CtH_dom"/>
</dbReference>
<dbReference type="KEGG" id="lak:106157055"/>
<dbReference type="GO" id="GO:0034464">
    <property type="term" value="C:BBSome"/>
    <property type="evidence" value="ECO:0007669"/>
    <property type="project" value="InterPro"/>
</dbReference>
<feature type="compositionally biased region" description="Acidic residues" evidence="1">
    <location>
        <begin position="958"/>
        <end position="967"/>
    </location>
</feature>
<evidence type="ECO:0000259" key="4">
    <source>
        <dbReference type="Pfam" id="PF23337"/>
    </source>
</evidence>
<accession>A0A1S3HPP0</accession>
<evidence type="ECO:0000259" key="6">
    <source>
        <dbReference type="Pfam" id="PF23339"/>
    </source>
</evidence>
<dbReference type="Pfam" id="PF23337">
    <property type="entry name" value="PTHB1_pf"/>
    <property type="match status" value="1"/>
</dbReference>
<dbReference type="InterPro" id="IPR028073">
    <property type="entry name" value="PHTB1_N_dom"/>
</dbReference>
<organism evidence="7 8">
    <name type="scientific">Lingula anatina</name>
    <name type="common">Brachiopod</name>
    <name type="synonym">Lingula unguis</name>
    <dbReference type="NCBI Taxonomy" id="7574"/>
    <lineage>
        <taxon>Eukaryota</taxon>
        <taxon>Metazoa</taxon>
        <taxon>Spiralia</taxon>
        <taxon>Lophotrochozoa</taxon>
        <taxon>Brachiopoda</taxon>
        <taxon>Linguliformea</taxon>
        <taxon>Lingulata</taxon>
        <taxon>Lingulida</taxon>
        <taxon>Linguloidea</taxon>
        <taxon>Lingulidae</taxon>
        <taxon>Lingula</taxon>
    </lineage>
</organism>
<name>A0A1S3HPP0_LINAN</name>
<dbReference type="InterPro" id="IPR055363">
    <property type="entry name" value="PTHB1_hp_dom"/>
</dbReference>
<feature type="domain" description="PTHB1 hairpin" evidence="5">
    <location>
        <begin position="638"/>
        <end position="739"/>
    </location>
</feature>
<evidence type="ECO:0000259" key="5">
    <source>
        <dbReference type="Pfam" id="PF23338"/>
    </source>
</evidence>
<proteinExistence type="predicted"/>
<dbReference type="PANTHER" id="PTHR20991:SF0">
    <property type="entry name" value="PROTEIN PTHB1"/>
    <property type="match status" value="1"/>
</dbReference>
<dbReference type="STRING" id="7574.A0A1S3HPP0"/>
<feature type="domain" description="PTHB1 platform" evidence="4">
    <location>
        <begin position="528"/>
        <end position="635"/>
    </location>
</feature>
<sequence length="967" mass="106466">MSLFKAREWWATLAGEDEEYDLGCLCVANIDNSSTGTEKIIVGSYHGSLRVFNPRPVKGEKGWSGFKSEDVMLETHLQYPILQVEAGKFVSASDKLHLAVLHPRKIVVYSITAVSGAVEHGHYCQLNLMYEHSLQRTSYNMCYGPFGGVKGRDFLCVQSMDGTLSVFEQDCFAFSRFLPGALLPGPMKYVAVTDSFVTVSSSRQVESYKYQVLAVATDSATKEESQSIKTGKKVAVDWTYNMGEQALDIYVTAFPNISTAIMILGERNLFCLTEGGKLKFMKKFDYSPSCFLPYSSVSEGTINYMVATHTNTLLVYQDVTLKWAAQLQHLPVQVKRGNFQDLKGVIVTLDEYGHIDCSYLGTDPALFVTQQSEAREINYADQDQEMQQLQKIIKEQSAKTSLLPALSSDDDVTLQVHVPDQLDSISQAQGVEISDSEGTIPSITVKVSIKAKTAVQNVRFSVHTALPLAASQTQYQFSTLDSNRPGEVLISFFLKNDFMPSDLSAEITATYQNAAGAPRVAQALIPLPIKLVIHPCLPMKMATHKVTIDTNKPPVSLNDIFPDLLGENAGGPGNALGFQFYGGVVVTMLASKTSQRYRLQSDVFQAMWIMTNELVKRLEKYFMARRATDFQCSFSGTMPLAEYFDVVDHHFEVRLKDLQMKEVLGQRAAQFRAIQRRLLTKFKDKTPSPLANLDTLLDGTYRQILALGEAVEENKHLLAKVASHLSSATRLLNLLIRLMGNMTDKEFRVLETSISPQVEDSGELGWEECVDAAITHLLRTCLAKNAKDQTVNPSPLTMPRDTSKLRKHIGMLCDRLSKGAKLAVDIPEDALGVEDKQDQSKKKKSPRPAEEINTTNKDETPGDLGEAEVPVGSKFGEKKSPRKESDIPPLNGPALSNENGLPPLRKGKLAPLGGQGTGLGKGLNDLSKKKNIESLVPDLDDMGSPPSDGSLLVNGNGIDDENDVVAV</sequence>
<evidence type="ECO:0000313" key="7">
    <source>
        <dbReference type="Proteomes" id="UP000085678"/>
    </source>
</evidence>
<feature type="compositionally biased region" description="Basic and acidic residues" evidence="1">
    <location>
        <begin position="875"/>
        <end position="886"/>
    </location>
</feature>
<evidence type="ECO:0000313" key="8">
    <source>
        <dbReference type="RefSeq" id="XP_013388000.1"/>
    </source>
</evidence>
<dbReference type="GeneID" id="106157055"/>
<dbReference type="GO" id="GO:0060271">
    <property type="term" value="P:cilium assembly"/>
    <property type="evidence" value="ECO:0007669"/>
    <property type="project" value="TreeGrafter"/>
</dbReference>
<protein>
    <submittedName>
        <fullName evidence="8">Protein PTHB1-like isoform X1</fullName>
    </submittedName>
    <submittedName>
        <fullName evidence="9">Protein PTHB1-like isoform X2</fullName>
    </submittedName>
</protein>
<dbReference type="Pfam" id="PF23339">
    <property type="entry name" value="PTHB1_CtH"/>
    <property type="match status" value="1"/>
</dbReference>
<evidence type="ECO:0000259" key="3">
    <source>
        <dbReference type="Pfam" id="PF14728"/>
    </source>
</evidence>
<dbReference type="InterPro" id="IPR028074">
    <property type="entry name" value="PHTB1_GAE_dom"/>
</dbReference>